<proteinExistence type="predicted"/>
<accession>A0A8S5LVU9</accession>
<feature type="compositionally biased region" description="Low complexity" evidence="2">
    <location>
        <begin position="18"/>
        <end position="34"/>
    </location>
</feature>
<feature type="coiled-coil region" evidence="1">
    <location>
        <begin position="490"/>
        <end position="547"/>
    </location>
</feature>
<evidence type="ECO:0000313" key="3">
    <source>
        <dbReference type="EMBL" id="DAD74189.1"/>
    </source>
</evidence>
<evidence type="ECO:0000256" key="1">
    <source>
        <dbReference type="SAM" id="Coils"/>
    </source>
</evidence>
<dbReference type="EMBL" id="BK014753">
    <property type="protein sequence ID" value="DAD74189.1"/>
    <property type="molecule type" value="Genomic_DNA"/>
</dbReference>
<keyword evidence="1" id="KW-0175">Coiled coil</keyword>
<feature type="compositionally biased region" description="Polar residues" evidence="2">
    <location>
        <begin position="624"/>
        <end position="634"/>
    </location>
</feature>
<reference evidence="3" key="1">
    <citation type="journal article" date="2021" name="Proc. Natl. Acad. Sci. U.S.A.">
        <title>A Catalog of Tens of Thousands of Viruses from Human Metagenomes Reveals Hidden Associations with Chronic Diseases.</title>
        <authorList>
            <person name="Tisza M.J."/>
            <person name="Buck C.B."/>
        </authorList>
    </citation>
    <scope>NUCLEOTIDE SEQUENCE</scope>
    <source>
        <strain evidence="3">CtplG2</strain>
    </source>
</reference>
<sequence>MGYSLTNTTKKKSGGSSGSSSTKGSKGGMTVTVTKSDRESKNNGGSSSSSSSGSSGSGGIKYDPNKDYAAEIQKAVQSGASQDYINSLNAQRDAKIKGEKLSYSSLTDDDIANYRKGGSLGGRKTYDSAGVIGGMDNGTYNIANPYKKNYSNFNADVDFDGKIAAAKASGASQETINGLLQQKEYSEKVRNGEIVPMGYGEGMGHTNREHGFTFDLGNGKKQTVFSNATNYKDAAKLAGIDLDNGAKLLGSLGYGTASSAYAKPGYGWGNVGGPDDFTTNLYVDDKQTGNWYDQNNMQLQFLSGRDGMDYKNPYAGYAYEGNGMTNAYDKGTQFAGQGGIMGDYGVEGPNMDDIYANYGTTNSGYVGLTKDDIESQMNDAYEGYMDAVNERNDALAAAYASQIEQLKQAAEEEQRANYINYKLAGLNMPAQMQAAGINGGIAESTLAGLESDYMKNYNSTAGTLTNAINQLNIAQNNAIAEGNMEAANMYAQMQQNSLSLQMQAAQAENAYNQWVQEMAFARNQWEYEQARYNAEMAAREQQEAEDRALSELKYMAELGIKVGDTSYLQSMGFDTSYLDRYNDLTLQEKQASLLKKKASGRSSGSGGYSPTDEELDRKLGGTPGNSKVTTTRKQGTVIGYGNPNPSQILTASRNNGFNNKGNTWWRV</sequence>
<feature type="compositionally biased region" description="Polar residues" evidence="2">
    <location>
        <begin position="643"/>
        <end position="653"/>
    </location>
</feature>
<feature type="region of interest" description="Disordered" evidence="2">
    <location>
        <begin position="593"/>
        <end position="653"/>
    </location>
</feature>
<name>A0A8S5LVU9_9CAUD</name>
<organism evidence="3">
    <name type="scientific">Myoviridae sp. ctplG2</name>
    <dbReference type="NCBI Taxonomy" id="2826700"/>
    <lineage>
        <taxon>Viruses</taxon>
        <taxon>Duplodnaviria</taxon>
        <taxon>Heunggongvirae</taxon>
        <taxon>Uroviricota</taxon>
        <taxon>Caudoviricetes</taxon>
    </lineage>
</organism>
<evidence type="ECO:0000256" key="2">
    <source>
        <dbReference type="SAM" id="MobiDB-lite"/>
    </source>
</evidence>
<feature type="compositionally biased region" description="Low complexity" evidence="2">
    <location>
        <begin position="44"/>
        <end position="54"/>
    </location>
</feature>
<feature type="region of interest" description="Disordered" evidence="2">
    <location>
        <begin position="1"/>
        <end position="64"/>
    </location>
</feature>
<protein>
    <submittedName>
        <fullName evidence="3">Uncharacterized protein</fullName>
    </submittedName>
</protein>